<dbReference type="Proteomes" id="UP000297814">
    <property type="component" value="Unassembled WGS sequence"/>
</dbReference>
<dbReference type="AlphaFoldDB" id="A0A4Z1GW11"/>
<evidence type="ECO:0000313" key="1">
    <source>
        <dbReference type="EMBL" id="TGO39400.1"/>
    </source>
</evidence>
<organism evidence="1 2">
    <name type="scientific">Botrytis hyacinthi</name>
    <dbReference type="NCBI Taxonomy" id="278943"/>
    <lineage>
        <taxon>Eukaryota</taxon>
        <taxon>Fungi</taxon>
        <taxon>Dikarya</taxon>
        <taxon>Ascomycota</taxon>
        <taxon>Pezizomycotina</taxon>
        <taxon>Leotiomycetes</taxon>
        <taxon>Helotiales</taxon>
        <taxon>Sclerotiniaceae</taxon>
        <taxon>Botrytis</taxon>
    </lineage>
</organism>
<reference evidence="1 2" key="1">
    <citation type="submission" date="2017-12" db="EMBL/GenBank/DDBJ databases">
        <title>Comparative genomics of Botrytis spp.</title>
        <authorList>
            <person name="Valero-Jimenez C.A."/>
            <person name="Tapia P."/>
            <person name="Veloso J."/>
            <person name="Silva-Moreno E."/>
            <person name="Staats M."/>
            <person name="Valdes J.H."/>
            <person name="Van Kan J.A.L."/>
        </authorList>
    </citation>
    <scope>NUCLEOTIDE SEQUENCE [LARGE SCALE GENOMIC DNA]</scope>
    <source>
        <strain evidence="1 2">Bh0001</strain>
    </source>
</reference>
<evidence type="ECO:0000313" key="2">
    <source>
        <dbReference type="Proteomes" id="UP000297814"/>
    </source>
</evidence>
<accession>A0A4Z1GW11</accession>
<proteinExistence type="predicted"/>
<keyword evidence="2" id="KW-1185">Reference proteome</keyword>
<gene>
    <name evidence="1" type="ORF">BHYA_0055g00320</name>
</gene>
<protein>
    <submittedName>
        <fullName evidence="1">Uncharacterized protein</fullName>
    </submittedName>
</protein>
<name>A0A4Z1GW11_9HELO</name>
<sequence>MSLRAENIHVGCILRPRGDIEKKYPGITCEWNELSDHRDVNPALGRCPTNCRQDIAGQKHPIIVLRKNGDRILYVAMTGKPIYHDREGTQYSPIGHYFPPGNGSPHPARFQSRYWLENPNPWDERTIDAARQSPHRRLIELAKHSKLRLPHVYVQTADRFKAFGGHNTPASEYRLDEGSYYRLMDRLGLHASNYKSDISPTTLHRPHLTVSVSNALSSQAPASSTPHNQSDDCFRRGLTALHEPHNVSNAPGVDSVFLDKSPDNNLPNWRATLRNWIRPYNGLERNMKRCKSCKIRKISNPVAEDLPSPAGLNEPPLPYIITLQCTI</sequence>
<comment type="caution">
    <text evidence="1">The sequence shown here is derived from an EMBL/GenBank/DDBJ whole genome shotgun (WGS) entry which is preliminary data.</text>
</comment>
<dbReference type="EMBL" id="PQXK01000055">
    <property type="protein sequence ID" value="TGO39400.1"/>
    <property type="molecule type" value="Genomic_DNA"/>
</dbReference>